<dbReference type="SMART" id="SM00353">
    <property type="entry name" value="HLH"/>
    <property type="match status" value="1"/>
</dbReference>
<dbReference type="GeneTree" id="ENSGT00940000159210"/>
<sequence length="862" mass="95900">MGRGYADLWQAIGGFLVGWAFHLWWVGVSVTALLSLALRCTLGLSHTMAGCGTNQLRSSNADSDSDSDCEGLGPRHQIIHSGHFMVSSPHGDDKHRRSELQRPGNLPAGTIDPTLTRLFECMSLAYSGKLVSPKWKNFKGLRLLWRDKIRLNNAIWRAWYLQYIEKRKTPVCGFVTPLTGSEGDDHRKPEAVVLEGNYWKRRIEAVMKEYNKWRIYYKKRLRKLHQDGNKSFNEQKSAPTWRCSQVYYGCPRLEDICGTEEDMLYDLDYFLTDISDTLFTTTHGMQNAYQSPDYDYAGNSDMIQPGLSTFQPTPDDFVDITDFFSGPRTQQLPVYFQEQNCFSSYNEGITSQHPPAAAAACQRIPQPYSHFGSKSESCFASALISPSYASARVPCVSPRAEPKNLPHYPVSCDEFNADCDSFPQEQSLTMPCISQNLPMQNADILFPQVSCPKNNYSGSVTESSILGHTAPTHADSYPLYSENSSLEASHIFSVPKQCGSLANNKARKPAVETTEQVTCGSPSHISVKAKSDSSTNAPSCGLTGPSSTTGTGLDPLCFPGIAASAVQPLAPPTIQCNFSPSPPPLPPPPIFVSPMFSPQSNNSISGSTTRSCSSLQPKTERLSPTSVCAGGEHKDSLSVPCFQSSTSWVRTGCKKGDSRRITHISAEQKRRCNIKIGFDTLHNLVTTLHGQHSNKLSKATTLQKTAEYVYKLQQERAQLQEEAQHLRCQIQELNDSISLCQQQLPASGVPMTQQRFQLMRQLFQNYVQMRTLQNWKFWLFSLIIRPLFESFNRTVSTASLADLRQTSLEWLDQHCSLPALRPSVLSSLCQLSTSTSILSDPTLLPEQALQAVTRQDNEDILL</sequence>
<keyword evidence="2" id="KW-0597">Phosphoprotein</keyword>
<dbReference type="PANTHER" id="PTHR15741:SF14">
    <property type="entry name" value="CARBOHYDRATE-RESPONSIVE ELEMENT-BINDING PROTEIN"/>
    <property type="match status" value="1"/>
</dbReference>
<protein>
    <recommendedName>
        <fullName evidence="10">BHLH domain-containing protein</fullName>
    </recommendedName>
</protein>
<dbReference type="InterPro" id="IPR011598">
    <property type="entry name" value="bHLH_dom"/>
</dbReference>
<reference evidence="11" key="2">
    <citation type="submission" date="2020-05" db="UniProtKB">
        <authorList>
            <consortium name="Ensembl"/>
        </authorList>
    </citation>
    <scope>IDENTIFICATION</scope>
</reference>
<dbReference type="Pfam" id="PF00010">
    <property type="entry name" value="HLH"/>
    <property type="match status" value="1"/>
</dbReference>
<keyword evidence="3" id="KW-0805">Transcription regulation</keyword>
<keyword evidence="9" id="KW-0812">Transmembrane</keyword>
<keyword evidence="9" id="KW-1133">Transmembrane helix</keyword>
<comment type="subcellular location">
    <subcellularLocation>
        <location evidence="1">Nucleus</location>
    </subcellularLocation>
</comment>
<evidence type="ECO:0000256" key="7">
    <source>
        <dbReference type="SAM" id="Coils"/>
    </source>
</evidence>
<feature type="transmembrane region" description="Helical" evidence="9">
    <location>
        <begin position="12"/>
        <end position="38"/>
    </location>
</feature>
<dbReference type="PANTHER" id="PTHR15741">
    <property type="entry name" value="BASIC HELIX-LOOP-HELIX ZIP TRANSCRIPTION FACTOR"/>
    <property type="match status" value="1"/>
</dbReference>
<dbReference type="InterPro" id="IPR036638">
    <property type="entry name" value="HLH_DNA-bd_sf"/>
</dbReference>
<proteinExistence type="predicted"/>
<evidence type="ECO:0000256" key="2">
    <source>
        <dbReference type="ARBA" id="ARBA00022553"/>
    </source>
</evidence>
<evidence type="ECO:0000256" key="6">
    <source>
        <dbReference type="ARBA" id="ARBA00023242"/>
    </source>
</evidence>
<keyword evidence="6" id="KW-0539">Nucleus</keyword>
<dbReference type="InParanoid" id="A0A6I8PLJ9"/>
<evidence type="ECO:0000256" key="1">
    <source>
        <dbReference type="ARBA" id="ARBA00004123"/>
    </source>
</evidence>
<feature type="compositionally biased region" description="Basic and acidic residues" evidence="8">
    <location>
        <begin position="90"/>
        <end position="100"/>
    </location>
</feature>
<feature type="coiled-coil region" evidence="7">
    <location>
        <begin position="702"/>
        <end position="743"/>
    </location>
</feature>
<evidence type="ECO:0000256" key="3">
    <source>
        <dbReference type="ARBA" id="ARBA00023015"/>
    </source>
</evidence>
<dbReference type="SUPFAM" id="SSF47459">
    <property type="entry name" value="HLH, helix-loop-helix DNA-binding domain"/>
    <property type="match status" value="1"/>
</dbReference>
<dbReference type="GO" id="GO:0046983">
    <property type="term" value="F:protein dimerization activity"/>
    <property type="evidence" value="ECO:0007669"/>
    <property type="project" value="InterPro"/>
</dbReference>
<dbReference type="Ensembl" id="ENSXETT00000060128">
    <property type="protein sequence ID" value="ENSXETP00000059208"/>
    <property type="gene ID" value="ENSXETG00000030310"/>
</dbReference>
<dbReference type="Gene3D" id="4.10.280.10">
    <property type="entry name" value="Helix-loop-helix DNA-binding domain"/>
    <property type="match status" value="1"/>
</dbReference>
<dbReference type="InterPro" id="IPR052207">
    <property type="entry name" value="Max-like/E-box_TFs"/>
</dbReference>
<dbReference type="Bgee" id="ENSXETG00000030310">
    <property type="expression patterns" value="Expressed in 2-cell stage embryo and 9 other cell types or tissues"/>
</dbReference>
<dbReference type="FunFam" id="4.10.280.10:FF:000028">
    <property type="entry name" value="MLX interacting protein like"/>
    <property type="match status" value="1"/>
</dbReference>
<evidence type="ECO:0000256" key="4">
    <source>
        <dbReference type="ARBA" id="ARBA00023125"/>
    </source>
</evidence>
<name>A0A6I8PLJ9_XENTR</name>
<keyword evidence="9" id="KW-0472">Membrane</keyword>
<evidence type="ECO:0000256" key="9">
    <source>
        <dbReference type="SAM" id="Phobius"/>
    </source>
</evidence>
<evidence type="ECO:0000256" key="8">
    <source>
        <dbReference type="SAM" id="MobiDB-lite"/>
    </source>
</evidence>
<reference evidence="11" key="1">
    <citation type="journal article" date="2010" name="Science">
        <title>The genome of the Western clawed frog Xenopus tropicalis.</title>
        <authorList>
            <person name="Hellsten U."/>
            <person name="Harland R.M."/>
            <person name="Gilchrist M.J."/>
            <person name="Hendrix D."/>
            <person name="Jurka J."/>
            <person name="Kapitonov V."/>
            <person name="Ovcharenko I."/>
            <person name="Putnam N.H."/>
            <person name="Shu S."/>
            <person name="Taher L."/>
            <person name="Blitz I.L."/>
            <person name="Blumberg B."/>
            <person name="Dichmann D.S."/>
            <person name="Dubchak I."/>
            <person name="Amaya E."/>
            <person name="Detter J.C."/>
            <person name="Fletcher R."/>
            <person name="Gerhard D.S."/>
            <person name="Goodstein D."/>
            <person name="Graves T."/>
            <person name="Grigoriev I.V."/>
            <person name="Grimwood J."/>
            <person name="Kawashima T."/>
            <person name="Lindquist E."/>
            <person name="Lucas S.M."/>
            <person name="Mead P.E."/>
            <person name="Mitros T."/>
            <person name="Ogino H."/>
            <person name="Ohta Y."/>
            <person name="Poliakov A.V."/>
            <person name="Pollet N."/>
            <person name="Robert J."/>
            <person name="Salamov A."/>
            <person name="Sater A.K."/>
            <person name="Schmutz J."/>
            <person name="Terry A."/>
            <person name="Vize P.D."/>
            <person name="Warren W.C."/>
            <person name="Wells D."/>
            <person name="Wills A."/>
            <person name="Wilson R.K."/>
            <person name="Zimmerman L.B."/>
            <person name="Zorn A.M."/>
            <person name="Grainger R."/>
            <person name="Grammer T."/>
            <person name="Khokha M.K."/>
            <person name="Richardson P.M."/>
            <person name="Rokhsar D.S."/>
        </authorList>
    </citation>
    <scope>NUCLEOTIDE SEQUENCE [LARGE SCALE GENOMIC DNA]</scope>
    <source>
        <strain evidence="11">Nigerian</strain>
    </source>
</reference>
<accession>A0A6I8PLJ9</accession>
<keyword evidence="5" id="KW-0804">Transcription</keyword>
<evidence type="ECO:0000256" key="5">
    <source>
        <dbReference type="ARBA" id="ARBA00023163"/>
    </source>
</evidence>
<keyword evidence="4" id="KW-0238">DNA-binding</keyword>
<dbReference type="PROSITE" id="PS50888">
    <property type="entry name" value="BHLH"/>
    <property type="match status" value="1"/>
</dbReference>
<dbReference type="GO" id="GO:0005634">
    <property type="term" value="C:nucleus"/>
    <property type="evidence" value="ECO:0007669"/>
    <property type="project" value="UniProtKB-SubCell"/>
</dbReference>
<evidence type="ECO:0000313" key="11">
    <source>
        <dbReference type="Ensembl" id="ENSXETP00000059208"/>
    </source>
</evidence>
<keyword evidence="7" id="KW-0175">Coiled coil</keyword>
<evidence type="ECO:0000259" key="10">
    <source>
        <dbReference type="PROSITE" id="PS50888"/>
    </source>
</evidence>
<dbReference type="AlphaFoldDB" id="A0A6I8PLJ9"/>
<feature type="region of interest" description="Disordered" evidence="8">
    <location>
        <begin position="523"/>
        <end position="543"/>
    </location>
</feature>
<dbReference type="CDD" id="cd19689">
    <property type="entry name" value="bHLHzip_MLXIPL"/>
    <property type="match status" value="1"/>
</dbReference>
<feature type="domain" description="BHLH" evidence="10">
    <location>
        <begin position="658"/>
        <end position="712"/>
    </location>
</feature>
<feature type="region of interest" description="Disordered" evidence="8">
    <location>
        <begin position="87"/>
        <end position="108"/>
    </location>
</feature>
<organism evidence="11">
    <name type="scientific">Xenopus tropicalis</name>
    <name type="common">Western clawed frog</name>
    <name type="synonym">Silurana tropicalis</name>
    <dbReference type="NCBI Taxonomy" id="8364"/>
    <lineage>
        <taxon>Eukaryota</taxon>
        <taxon>Metazoa</taxon>
        <taxon>Chordata</taxon>
        <taxon>Craniata</taxon>
        <taxon>Vertebrata</taxon>
        <taxon>Euteleostomi</taxon>
        <taxon>Amphibia</taxon>
        <taxon>Batrachia</taxon>
        <taxon>Anura</taxon>
        <taxon>Pipoidea</taxon>
        <taxon>Pipidae</taxon>
        <taxon>Xenopodinae</taxon>
        <taxon>Xenopus</taxon>
        <taxon>Silurana</taxon>
    </lineage>
</organism>
<dbReference type="GO" id="GO:0003677">
    <property type="term" value="F:DNA binding"/>
    <property type="evidence" value="ECO:0007669"/>
    <property type="project" value="UniProtKB-KW"/>
</dbReference>
<dbReference type="FunCoup" id="A0A6I8PLJ9">
    <property type="interactions" value="1473"/>
</dbReference>
<dbReference type="CDD" id="cd21771">
    <property type="entry name" value="NES2-NLS_ChREBP"/>
    <property type="match status" value="1"/>
</dbReference>